<feature type="compositionally biased region" description="Basic and acidic residues" evidence="1">
    <location>
        <begin position="52"/>
        <end position="65"/>
    </location>
</feature>
<sequence>MASSTPKSQHTHSNRSSEWTSEMRDKQARGKNPYSEESDASDAEPMRLGGRHVTESHMEKERRGEAMFVLDNPEALMAHAQANGDSIAGQRLRFMRQLCGFDNDKYDDASTTSTRSAKRRKIFWANESSSLPRTVVIVTARFIQQVQIEEMWIVFTSF</sequence>
<protein>
    <submittedName>
        <fullName evidence="2">Uncharacterized protein</fullName>
    </submittedName>
</protein>
<dbReference type="AlphaFoldDB" id="A0A366R5N7"/>
<keyword evidence="3" id="KW-1185">Reference proteome</keyword>
<comment type="caution">
    <text evidence="2">The sequence shown here is derived from an EMBL/GenBank/DDBJ whole genome shotgun (WGS) entry which is preliminary data.</text>
</comment>
<feature type="region of interest" description="Disordered" evidence="1">
    <location>
        <begin position="1"/>
        <end position="65"/>
    </location>
</feature>
<dbReference type="EMBL" id="QKXC01000212">
    <property type="protein sequence ID" value="RBR11600.1"/>
    <property type="molecule type" value="Genomic_DNA"/>
</dbReference>
<accession>A0A366R5N7</accession>
<dbReference type="GeneID" id="41998367"/>
<evidence type="ECO:0000313" key="3">
    <source>
        <dbReference type="Proteomes" id="UP000253153"/>
    </source>
</evidence>
<evidence type="ECO:0000256" key="1">
    <source>
        <dbReference type="SAM" id="MobiDB-lite"/>
    </source>
</evidence>
<name>A0A366R5N7_9HYPO</name>
<dbReference type="RefSeq" id="XP_031012859.1">
    <property type="nucleotide sequence ID" value="XM_031163071.1"/>
</dbReference>
<proteinExistence type="predicted"/>
<gene>
    <name evidence="2" type="ORF">FIESC28_08934</name>
</gene>
<evidence type="ECO:0000313" key="2">
    <source>
        <dbReference type="EMBL" id="RBR11600.1"/>
    </source>
</evidence>
<dbReference type="OrthoDB" id="5372011at2759"/>
<organism evidence="2 3">
    <name type="scientific">Fusarium coffeatum</name>
    <dbReference type="NCBI Taxonomy" id="231269"/>
    <lineage>
        <taxon>Eukaryota</taxon>
        <taxon>Fungi</taxon>
        <taxon>Dikarya</taxon>
        <taxon>Ascomycota</taxon>
        <taxon>Pezizomycotina</taxon>
        <taxon>Sordariomycetes</taxon>
        <taxon>Hypocreomycetidae</taxon>
        <taxon>Hypocreales</taxon>
        <taxon>Nectriaceae</taxon>
        <taxon>Fusarium</taxon>
        <taxon>Fusarium incarnatum-equiseti species complex</taxon>
    </lineage>
</organism>
<dbReference type="Proteomes" id="UP000253153">
    <property type="component" value="Unassembled WGS sequence"/>
</dbReference>
<reference evidence="2 3" key="1">
    <citation type="submission" date="2018-06" db="EMBL/GenBank/DDBJ databases">
        <title>Fusarium incarnatum-equiseti species complex species 28.</title>
        <authorList>
            <person name="Gardiner D.M."/>
        </authorList>
    </citation>
    <scope>NUCLEOTIDE SEQUENCE [LARGE SCALE GENOMIC DNA]</scope>
    <source>
        <strain evidence="2 3">FIESC_28</strain>
    </source>
</reference>